<evidence type="ECO:0000313" key="3">
    <source>
        <dbReference type="EMBL" id="MFC7014303.1"/>
    </source>
</evidence>
<evidence type="ECO:0000259" key="2">
    <source>
        <dbReference type="Pfam" id="PF00848"/>
    </source>
</evidence>
<organism evidence="3 4">
    <name type="scientific">Streptomyces viridiviolaceus</name>
    <dbReference type="NCBI Taxonomy" id="68282"/>
    <lineage>
        <taxon>Bacteria</taxon>
        <taxon>Bacillati</taxon>
        <taxon>Actinomycetota</taxon>
        <taxon>Actinomycetes</taxon>
        <taxon>Kitasatosporales</taxon>
        <taxon>Streptomycetaceae</taxon>
        <taxon>Streptomyces</taxon>
    </lineage>
</organism>
<keyword evidence="4" id="KW-1185">Reference proteome</keyword>
<comment type="caution">
    <text evidence="3">The sequence shown here is derived from an EMBL/GenBank/DDBJ whole genome shotgun (WGS) entry which is preliminary data.</text>
</comment>
<name>A0ABW2E2X1_9ACTN</name>
<dbReference type="Proteomes" id="UP001596409">
    <property type="component" value="Unassembled WGS sequence"/>
</dbReference>
<dbReference type="EMBL" id="JBHSYM010000046">
    <property type="protein sequence ID" value="MFC7014303.1"/>
    <property type="molecule type" value="Genomic_DNA"/>
</dbReference>
<feature type="compositionally biased region" description="Acidic residues" evidence="1">
    <location>
        <begin position="29"/>
        <end position="39"/>
    </location>
</feature>
<gene>
    <name evidence="3" type="ORF">ACFQMH_21760</name>
</gene>
<feature type="region of interest" description="Disordered" evidence="1">
    <location>
        <begin position="29"/>
        <end position="54"/>
    </location>
</feature>
<protein>
    <submittedName>
        <fullName evidence="3">SRPBCC family protein</fullName>
    </submittedName>
</protein>
<dbReference type="Gene3D" id="3.90.380.10">
    <property type="entry name" value="Naphthalene 1,2-dioxygenase Alpha Subunit, Chain A, domain 1"/>
    <property type="match status" value="1"/>
</dbReference>
<evidence type="ECO:0000256" key="1">
    <source>
        <dbReference type="SAM" id="MobiDB-lite"/>
    </source>
</evidence>
<sequence>MSPHGTARVDHVVTSGIFGLHGDVLEAGDDEEVPADDDDLVPHRVVPHRAFPPGEDRTVVECDRLYAPEGVASGADVTKSVELLPRVDAQDPEARERTRPATASRAYRAGSVPVPAEHRTGIFHEWLLQQPGGDGHAGPVH</sequence>
<feature type="domain" description="Aromatic-ring-hydroxylating dioxygenase alpha subunit C-terminal" evidence="2">
    <location>
        <begin position="40"/>
        <end position="129"/>
    </location>
</feature>
<dbReference type="InterPro" id="IPR015879">
    <property type="entry name" value="Ring_hydroxy_dOase_asu_C_dom"/>
</dbReference>
<reference evidence="4" key="1">
    <citation type="journal article" date="2019" name="Int. J. Syst. Evol. Microbiol.">
        <title>The Global Catalogue of Microorganisms (GCM) 10K type strain sequencing project: providing services to taxonomists for standard genome sequencing and annotation.</title>
        <authorList>
            <consortium name="The Broad Institute Genomics Platform"/>
            <consortium name="The Broad Institute Genome Sequencing Center for Infectious Disease"/>
            <person name="Wu L."/>
            <person name="Ma J."/>
        </authorList>
    </citation>
    <scope>NUCLEOTIDE SEQUENCE [LARGE SCALE GENOMIC DNA]</scope>
    <source>
        <strain evidence="4">JCM 4855</strain>
    </source>
</reference>
<dbReference type="RefSeq" id="WP_189878125.1">
    <property type="nucleotide sequence ID" value="NZ_BMWA01000026.1"/>
</dbReference>
<feature type="compositionally biased region" description="Basic and acidic residues" evidence="1">
    <location>
        <begin position="89"/>
        <end position="99"/>
    </location>
</feature>
<accession>A0ABW2E2X1</accession>
<evidence type="ECO:0000313" key="4">
    <source>
        <dbReference type="Proteomes" id="UP001596409"/>
    </source>
</evidence>
<proteinExistence type="predicted"/>
<dbReference type="SUPFAM" id="SSF55961">
    <property type="entry name" value="Bet v1-like"/>
    <property type="match status" value="1"/>
</dbReference>
<dbReference type="Pfam" id="PF00848">
    <property type="entry name" value="Ring_hydroxyl_A"/>
    <property type="match status" value="1"/>
</dbReference>
<feature type="region of interest" description="Disordered" evidence="1">
    <location>
        <begin position="89"/>
        <end position="111"/>
    </location>
</feature>